<name>A0A1Q5SIF7_9BACL</name>
<protein>
    <recommendedName>
        <fullName evidence="3">Glutathione synthetase</fullName>
    </recommendedName>
</protein>
<organism evidence="1 2">
    <name type="scientific">Geobacillus proteiniphilus</name>
    <dbReference type="NCBI Taxonomy" id="860353"/>
    <lineage>
        <taxon>Bacteria</taxon>
        <taxon>Bacillati</taxon>
        <taxon>Bacillota</taxon>
        <taxon>Bacilli</taxon>
        <taxon>Bacillales</taxon>
        <taxon>Anoxybacillaceae</taxon>
        <taxon>Geobacillus</taxon>
    </lineage>
</organism>
<reference evidence="1 2" key="1">
    <citation type="submission" date="2016-11" db="EMBL/GenBank/DDBJ databases">
        <authorList>
            <person name="Kadnikov V."/>
            <person name="Nazina T."/>
        </authorList>
    </citation>
    <scope>NUCLEOTIDE SEQUENCE [LARGE SCALE GENOMIC DNA]</scope>
    <source>
        <strain evidence="1 2">1017</strain>
    </source>
</reference>
<dbReference type="EMBL" id="MQMG01000088">
    <property type="protein sequence ID" value="OKO87797.1"/>
    <property type="molecule type" value="Genomic_DNA"/>
</dbReference>
<dbReference type="RefSeq" id="WP_074044805.1">
    <property type="nucleotide sequence ID" value="NZ_MQMG01000088.1"/>
</dbReference>
<comment type="caution">
    <text evidence="1">The sequence shown here is derived from an EMBL/GenBank/DDBJ whole genome shotgun (WGS) entry which is preliminary data.</text>
</comment>
<sequence length="450" mass="50399">MTYTLIIDEQQTNTVILPATLQASRQTSAAFGSLVTPCRVISSPRLTDRVIVAHDVARCLSIPFAADVHVFLTDEAVHFGPLVGILTAGFTKSLHRPVGSRSFFFAKLLAQEKQVGGFAFLFGAPHIDWENGMTNGYFYTERGWERHTVPLPNVVYNRLPNRRVEKEETFQTMTKTLQTTYGIPIFNGCFFNKWDIYRRLAAHPKAQPYLPATSAHVTQHTIEQFLARYREAYIKPADGSLGRGIYHLAKKNNAYKCRFRDESGEIQTVLFPTAMAAWHHLLAHAPLHRYVIQQAVPLLAVNGRPADFRVHVNKNEHGIWQVSAIAAKIAGKQSITTHMNSGGIVKTLEEIFPDAAEREIVLARLSDAALTLSRCLDETSETLIGEIGFDLGVDQQGRIWMFEANSKPGRSIFKHPKLKDADERTARLPLAYAVHLSKTAITEPEALWPC</sequence>
<dbReference type="Proteomes" id="UP000186030">
    <property type="component" value="Unassembled WGS sequence"/>
</dbReference>
<dbReference type="InterPro" id="IPR026838">
    <property type="entry name" value="YheC/D"/>
</dbReference>
<dbReference type="Pfam" id="PF14398">
    <property type="entry name" value="ATPgrasp_YheCD"/>
    <property type="match status" value="1"/>
</dbReference>
<dbReference type="AlphaFoldDB" id="A0A1Q5SIF7"/>
<reference evidence="2" key="2">
    <citation type="submission" date="2017-01" db="EMBL/GenBank/DDBJ databases">
        <title>Genome sequencing and annotation of Geobacillus sp. 1017, a Hydrocarbon-Oxidizing Thermophilic Bacterium Isolated from a Heavy Oil Reservoir (China).</title>
        <authorList>
            <person name="Kadnikov V.V."/>
            <person name="Mardanov A.V."/>
            <person name="Poltaraus A.B."/>
            <person name="Sokolova D.S."/>
            <person name="Semenova E.M."/>
            <person name="Ravin N.V."/>
            <person name="Tourova T.P."/>
            <person name="Nazina T.N."/>
        </authorList>
    </citation>
    <scope>NUCLEOTIDE SEQUENCE [LARGE SCALE GENOMIC DNA]</scope>
    <source>
        <strain evidence="2">1017</strain>
    </source>
</reference>
<evidence type="ECO:0000313" key="1">
    <source>
        <dbReference type="EMBL" id="OKO87797.1"/>
    </source>
</evidence>
<dbReference type="SUPFAM" id="SSF56059">
    <property type="entry name" value="Glutathione synthetase ATP-binding domain-like"/>
    <property type="match status" value="1"/>
</dbReference>
<evidence type="ECO:0000313" key="2">
    <source>
        <dbReference type="Proteomes" id="UP000186030"/>
    </source>
</evidence>
<gene>
    <name evidence="1" type="ORF">BRO54_3780</name>
</gene>
<proteinExistence type="predicted"/>
<evidence type="ECO:0008006" key="3">
    <source>
        <dbReference type="Google" id="ProtNLM"/>
    </source>
</evidence>
<accession>A0A1Q5SIF7</accession>